<geneLocation type="plasmid" evidence="2">
    <name>pelp_1</name>
</geneLocation>
<evidence type="ECO:0000313" key="2">
    <source>
        <dbReference type="Proteomes" id="UP000317835"/>
    </source>
</evidence>
<dbReference type="KEGG" id="tpla:ElP_71790"/>
<proteinExistence type="predicted"/>
<sequence>MNRLSQETIQEASLDLFPHNAMGFLVGGDHREWWWRYRRVLESPDVPTF</sequence>
<dbReference type="Proteomes" id="UP000317835">
    <property type="component" value="Plasmid pElP_1"/>
</dbReference>
<protein>
    <submittedName>
        <fullName evidence="1">Uncharacterized protein</fullName>
    </submittedName>
</protein>
<keyword evidence="2" id="KW-1185">Reference proteome</keyword>
<organism evidence="1 2">
    <name type="scientific">Tautonia plasticadhaerens</name>
    <dbReference type="NCBI Taxonomy" id="2527974"/>
    <lineage>
        <taxon>Bacteria</taxon>
        <taxon>Pseudomonadati</taxon>
        <taxon>Planctomycetota</taxon>
        <taxon>Planctomycetia</taxon>
        <taxon>Isosphaerales</taxon>
        <taxon>Isosphaeraceae</taxon>
        <taxon>Tautonia</taxon>
    </lineage>
</organism>
<reference evidence="1 2" key="1">
    <citation type="submission" date="2019-02" db="EMBL/GenBank/DDBJ databases">
        <title>Deep-cultivation of Planctomycetes and their phenomic and genomic characterization uncovers novel biology.</title>
        <authorList>
            <person name="Wiegand S."/>
            <person name="Jogler M."/>
            <person name="Boedeker C."/>
            <person name="Pinto D."/>
            <person name="Vollmers J."/>
            <person name="Rivas-Marin E."/>
            <person name="Kohn T."/>
            <person name="Peeters S.H."/>
            <person name="Heuer A."/>
            <person name="Rast P."/>
            <person name="Oberbeckmann S."/>
            <person name="Bunk B."/>
            <person name="Jeske O."/>
            <person name="Meyerdierks A."/>
            <person name="Storesund J.E."/>
            <person name="Kallscheuer N."/>
            <person name="Luecker S."/>
            <person name="Lage O.M."/>
            <person name="Pohl T."/>
            <person name="Merkel B.J."/>
            <person name="Hornburger P."/>
            <person name="Mueller R.-W."/>
            <person name="Bruemmer F."/>
            <person name="Labrenz M."/>
            <person name="Spormann A.M."/>
            <person name="Op den Camp H."/>
            <person name="Overmann J."/>
            <person name="Amann R."/>
            <person name="Jetten M.S.M."/>
            <person name="Mascher T."/>
            <person name="Medema M.H."/>
            <person name="Devos D.P."/>
            <person name="Kaster A.-K."/>
            <person name="Ovreas L."/>
            <person name="Rohde M."/>
            <person name="Galperin M.Y."/>
            <person name="Jogler C."/>
        </authorList>
    </citation>
    <scope>NUCLEOTIDE SEQUENCE [LARGE SCALE GENOMIC DNA]</scope>
    <source>
        <strain evidence="1 2">ElP</strain>
        <plasmid evidence="2">pelp_1</plasmid>
    </source>
</reference>
<keyword evidence="1" id="KW-0614">Plasmid</keyword>
<dbReference type="EMBL" id="CP036427">
    <property type="protein sequence ID" value="QDV39215.1"/>
    <property type="molecule type" value="Genomic_DNA"/>
</dbReference>
<dbReference type="AlphaFoldDB" id="A0A518HEE8"/>
<evidence type="ECO:0000313" key="1">
    <source>
        <dbReference type="EMBL" id="QDV39215.1"/>
    </source>
</evidence>
<name>A0A518HEE8_9BACT</name>
<gene>
    <name evidence="1" type="ORF">ElP_71790</name>
</gene>
<accession>A0A518HEE8</accession>